<accession>A0A835A4E9</accession>
<dbReference type="AlphaFoldDB" id="A0A835A4E9"/>
<dbReference type="PANTHER" id="PTHR45676:SF175">
    <property type="entry name" value="RING-TYPE E3 UBIQUITIN TRANSFERASE"/>
    <property type="match status" value="1"/>
</dbReference>
<organism evidence="4 5">
    <name type="scientific">Digitaria exilis</name>
    <dbReference type="NCBI Taxonomy" id="1010633"/>
    <lineage>
        <taxon>Eukaryota</taxon>
        <taxon>Viridiplantae</taxon>
        <taxon>Streptophyta</taxon>
        <taxon>Embryophyta</taxon>
        <taxon>Tracheophyta</taxon>
        <taxon>Spermatophyta</taxon>
        <taxon>Magnoliopsida</taxon>
        <taxon>Liliopsida</taxon>
        <taxon>Poales</taxon>
        <taxon>Poaceae</taxon>
        <taxon>PACMAD clade</taxon>
        <taxon>Panicoideae</taxon>
        <taxon>Panicodae</taxon>
        <taxon>Paniceae</taxon>
        <taxon>Anthephorinae</taxon>
        <taxon>Digitaria</taxon>
    </lineage>
</organism>
<dbReference type="Gene3D" id="3.30.40.10">
    <property type="entry name" value="Zinc/RING finger domain, C3HC4 (zinc finger)"/>
    <property type="match status" value="1"/>
</dbReference>
<evidence type="ECO:0000313" key="4">
    <source>
        <dbReference type="EMBL" id="KAF8647782.1"/>
    </source>
</evidence>
<dbReference type="OrthoDB" id="656255at2759"/>
<dbReference type="GO" id="GO:0008270">
    <property type="term" value="F:zinc ion binding"/>
    <property type="evidence" value="ECO:0007669"/>
    <property type="project" value="UniProtKB-KW"/>
</dbReference>
<dbReference type="CDD" id="cd16461">
    <property type="entry name" value="RING-H2_EL5-like"/>
    <property type="match status" value="1"/>
</dbReference>
<dbReference type="Pfam" id="PF13639">
    <property type="entry name" value="zf-RING_2"/>
    <property type="match status" value="1"/>
</dbReference>
<feature type="region of interest" description="Disordered" evidence="2">
    <location>
        <begin position="43"/>
        <end position="88"/>
    </location>
</feature>
<dbReference type="GO" id="GO:0016567">
    <property type="term" value="P:protein ubiquitination"/>
    <property type="evidence" value="ECO:0007669"/>
    <property type="project" value="UniProtKB-UniPathway"/>
</dbReference>
<comment type="caution">
    <text evidence="4">The sequence shown here is derived from an EMBL/GenBank/DDBJ whole genome shotgun (WGS) entry which is preliminary data.</text>
</comment>
<dbReference type="InterPro" id="IPR001841">
    <property type="entry name" value="Znf_RING"/>
</dbReference>
<dbReference type="PANTHER" id="PTHR45676">
    <property type="entry name" value="RING-H2 FINGER PROTEIN ATL51-RELATED"/>
    <property type="match status" value="1"/>
</dbReference>
<keyword evidence="1" id="KW-0479">Metal-binding</keyword>
<dbReference type="Proteomes" id="UP000636709">
    <property type="component" value="Unassembled WGS sequence"/>
</dbReference>
<dbReference type="SMART" id="SM00184">
    <property type="entry name" value="RING"/>
    <property type="match status" value="1"/>
</dbReference>
<dbReference type="InterPro" id="IPR013083">
    <property type="entry name" value="Znf_RING/FYVE/PHD"/>
</dbReference>
<dbReference type="PROSITE" id="PS50089">
    <property type="entry name" value="ZF_RING_2"/>
    <property type="match status" value="1"/>
</dbReference>
<dbReference type="EMBL" id="JACEFO010002836">
    <property type="protein sequence ID" value="KAF8647782.1"/>
    <property type="molecule type" value="Genomic_DNA"/>
</dbReference>
<evidence type="ECO:0000256" key="2">
    <source>
        <dbReference type="SAM" id="MobiDB-lite"/>
    </source>
</evidence>
<protein>
    <recommendedName>
        <fullName evidence="3">RING-type domain-containing protein</fullName>
    </recommendedName>
</protein>
<dbReference type="SUPFAM" id="SSF57850">
    <property type="entry name" value="RING/U-box"/>
    <property type="match status" value="1"/>
</dbReference>
<reference evidence="4" key="1">
    <citation type="submission" date="2020-07" db="EMBL/GenBank/DDBJ databases">
        <title>Genome sequence and genetic diversity analysis of an under-domesticated orphan crop, white fonio (Digitaria exilis).</title>
        <authorList>
            <person name="Bennetzen J.L."/>
            <person name="Chen S."/>
            <person name="Ma X."/>
            <person name="Wang X."/>
            <person name="Yssel A.E.J."/>
            <person name="Chaluvadi S.R."/>
            <person name="Johnson M."/>
            <person name="Gangashetty P."/>
            <person name="Hamidou F."/>
            <person name="Sanogo M.D."/>
            <person name="Zwaenepoel A."/>
            <person name="Wallace J."/>
            <person name="Van De Peer Y."/>
            <person name="Van Deynze A."/>
        </authorList>
    </citation>
    <scope>NUCLEOTIDE SEQUENCE</scope>
    <source>
        <tissue evidence="4">Leaves</tissue>
    </source>
</reference>
<dbReference type="FunFam" id="3.30.40.10:FF:000654">
    <property type="entry name" value="RING-H2 finger protein ATL33"/>
    <property type="match status" value="1"/>
</dbReference>
<dbReference type="UniPathway" id="UPA00143"/>
<keyword evidence="1" id="KW-0862">Zinc</keyword>
<name>A0A835A4E9_9POAL</name>
<sequence length="204" mass="22112">MSWRSLTSAAAYKSPAFIALVAVLCVALALLLHHLVVTACCRASRSGGGGGGGAERRRRRQGHHRHRHGGNNNGEQQQDEDEDEEVSISVEVSAATSRTHLVKAASASVTSSPAVVLPYRKEEPWKESTCPVCLADFDDGEVVRVLPECMHYFHAECIDTWLRGSTSCPMCRAETTPTPSPGSLHHQLDLSVVSVSLEEILVRT</sequence>
<keyword evidence="1" id="KW-0863">Zinc-finger</keyword>
<feature type="domain" description="RING-type" evidence="3">
    <location>
        <begin position="130"/>
        <end position="172"/>
    </location>
</feature>
<evidence type="ECO:0000259" key="3">
    <source>
        <dbReference type="PROSITE" id="PS50089"/>
    </source>
</evidence>
<evidence type="ECO:0000313" key="5">
    <source>
        <dbReference type="Proteomes" id="UP000636709"/>
    </source>
</evidence>
<feature type="compositionally biased region" description="Basic residues" evidence="2">
    <location>
        <begin position="56"/>
        <end position="69"/>
    </location>
</feature>
<proteinExistence type="predicted"/>
<keyword evidence="5" id="KW-1185">Reference proteome</keyword>
<evidence type="ECO:0000256" key="1">
    <source>
        <dbReference type="PROSITE-ProRule" id="PRU00175"/>
    </source>
</evidence>
<feature type="compositionally biased region" description="Acidic residues" evidence="2">
    <location>
        <begin position="77"/>
        <end position="86"/>
    </location>
</feature>
<gene>
    <name evidence="4" type="ORF">HU200_065197</name>
</gene>